<evidence type="ECO:0000256" key="2">
    <source>
        <dbReference type="ARBA" id="ARBA00022737"/>
    </source>
</evidence>
<dbReference type="Gene3D" id="3.80.10.10">
    <property type="entry name" value="Ribonuclease Inhibitor"/>
    <property type="match status" value="1"/>
</dbReference>
<dbReference type="InterPro" id="IPR036388">
    <property type="entry name" value="WH-like_DNA-bd_sf"/>
</dbReference>
<evidence type="ECO:0000256" key="1">
    <source>
        <dbReference type="ARBA" id="ARBA00008894"/>
    </source>
</evidence>
<evidence type="ECO:0000259" key="7">
    <source>
        <dbReference type="Pfam" id="PF23559"/>
    </source>
</evidence>
<dbReference type="AlphaFoldDB" id="A0AAE2C299"/>
<dbReference type="PANTHER" id="PTHR23155:SF1185">
    <property type="entry name" value="DISEASE RESISTANCE RPP8-LIKE PROTEIN 3-RELATED"/>
    <property type="match status" value="1"/>
</dbReference>
<dbReference type="InterPro" id="IPR002182">
    <property type="entry name" value="NB-ARC"/>
</dbReference>
<dbReference type="Proteomes" id="UP001289374">
    <property type="component" value="Unassembled WGS sequence"/>
</dbReference>
<feature type="domain" description="NB-ARC" evidence="6">
    <location>
        <begin position="133"/>
        <end position="293"/>
    </location>
</feature>
<keyword evidence="10" id="KW-1185">Reference proteome</keyword>
<dbReference type="GO" id="GO:0098542">
    <property type="term" value="P:defense response to other organism"/>
    <property type="evidence" value="ECO:0007669"/>
    <property type="project" value="TreeGrafter"/>
</dbReference>
<feature type="domain" description="Disease resistance protein winged helix" evidence="7">
    <location>
        <begin position="389"/>
        <end position="451"/>
    </location>
</feature>
<comment type="similarity">
    <text evidence="1">Belongs to the disease resistance NB-LRR family.</text>
</comment>
<dbReference type="Pfam" id="PF23598">
    <property type="entry name" value="LRR_14"/>
    <property type="match status" value="1"/>
</dbReference>
<dbReference type="InterPro" id="IPR055414">
    <property type="entry name" value="LRR_R13L4/SHOC2-like"/>
</dbReference>
<dbReference type="Gene3D" id="3.40.50.300">
    <property type="entry name" value="P-loop containing nucleotide triphosphate hydrolases"/>
    <property type="match status" value="1"/>
</dbReference>
<dbReference type="InterPro" id="IPR027417">
    <property type="entry name" value="P-loop_NTPase"/>
</dbReference>
<accession>A0AAE2C299</accession>
<evidence type="ECO:0000313" key="9">
    <source>
        <dbReference type="EMBL" id="KAK4406070.1"/>
    </source>
</evidence>
<reference evidence="9" key="1">
    <citation type="submission" date="2020-06" db="EMBL/GenBank/DDBJ databases">
        <authorList>
            <person name="Li T."/>
            <person name="Hu X."/>
            <person name="Zhang T."/>
            <person name="Song X."/>
            <person name="Zhang H."/>
            <person name="Dai N."/>
            <person name="Sheng W."/>
            <person name="Hou X."/>
            <person name="Wei L."/>
        </authorList>
    </citation>
    <scope>NUCLEOTIDE SEQUENCE</scope>
    <source>
        <strain evidence="9">K16</strain>
        <tissue evidence="9">Leaf</tissue>
    </source>
</reference>
<dbReference type="PANTHER" id="PTHR23155">
    <property type="entry name" value="DISEASE RESISTANCE PROTEIN RP"/>
    <property type="match status" value="1"/>
</dbReference>
<feature type="domain" description="Disease resistance R13L4/SHOC-2-like LRR" evidence="8">
    <location>
        <begin position="535"/>
        <end position="852"/>
    </location>
</feature>
<comment type="caution">
    <text evidence="9">The sequence shown here is derived from an EMBL/GenBank/DDBJ whole genome shotgun (WGS) entry which is preliminary data.</text>
</comment>
<dbReference type="EMBL" id="JACGWL010000003">
    <property type="protein sequence ID" value="KAK4406070.1"/>
    <property type="molecule type" value="Genomic_DNA"/>
</dbReference>
<protein>
    <submittedName>
        <fullName evidence="9">Disease resistance protein</fullName>
    </submittedName>
</protein>
<dbReference type="GO" id="GO:0043531">
    <property type="term" value="F:ADP binding"/>
    <property type="evidence" value="ECO:0007669"/>
    <property type="project" value="InterPro"/>
</dbReference>
<evidence type="ECO:0000313" key="10">
    <source>
        <dbReference type="Proteomes" id="UP001289374"/>
    </source>
</evidence>
<dbReference type="PRINTS" id="PR00364">
    <property type="entry name" value="DISEASERSIST"/>
</dbReference>
<evidence type="ECO:0000259" key="6">
    <source>
        <dbReference type="Pfam" id="PF00931"/>
    </source>
</evidence>
<keyword evidence="2" id="KW-0677">Repeat</keyword>
<evidence type="ECO:0000259" key="8">
    <source>
        <dbReference type="Pfam" id="PF23598"/>
    </source>
</evidence>
<keyword evidence="5" id="KW-0067">ATP-binding</keyword>
<dbReference type="InterPro" id="IPR044974">
    <property type="entry name" value="Disease_R_plants"/>
</dbReference>
<dbReference type="Pfam" id="PF00931">
    <property type="entry name" value="NB-ARC"/>
    <property type="match status" value="1"/>
</dbReference>
<sequence length="885" mass="102644">MMLIKAFQAEAERRHAADERTRIFARNLEDLTYSFEDAIENLAIQVEYRRRNFFGRLEDRSPIVSGVASEIKEIRKRFEYFTRIARVIGVSGEENSSAANGSVQLARQTYGHQIDEHFVGRVEEMELLGSYIEDPKCRIIAICGMGGLGKTALAKKLYQDVQDNFDLVAWVYVSRDFEPRRILEDLYLQLCPYDVEELVSEIKTEELGRRVHKIQLDRKCLIVLDEIWSPDAWDQTLHIAFPSGDTASKILITTRVREVAAAIGAKKRYIHRLRYLTQHESYQLFSERVRRMHLPADQESERLELGKEAVKFCGGLPSAVINFLQFIETKHTLEELRSVRQNLESYVRKSQEIGGTTSTLHLLSLSYYNLPQHLRRCFLYLGNLREHALVDAEKLYLLWVAEGLVSLQDHTRGETLKDVAEEYLIDLAQRSIIELHEEEVPTVTRFKSCQLNPLIRHFSLLKSAEQGFFKVVDFGRGRGLMPDSSTRNEAYRLAMNFDKYEGGCDFPLEDNEKKHMRCLLFSVKENHQAFVWPRMLSSLAVFIYLRILDFDGFDFQVINRPRGIGKLVHLRYLSFRNCILPNLPPSVCNLTQLLILDLRVRPLSKTTIPNVLWKLKKLMHLYFPESFDTYHGERLRLEGLTELETLINFNTGMLNFEDLLQLFNLRYISSKIAGSSKEIELITSRMNITSNGNLLRTSLEIRNFDCYAEENHSLLRNILECQSLTVFCMEGHICHLPIHSKISQNLAKIVFIGSQLRQDPMKTLEHLPRLRVLILNDDAFVENKMICSAAGFIELERLELLNLPNLGEWIVEDQAMPKLSTLAIVNCGKLKMLPEELQFVRRLQQMKVQQVHEQLENSLRMVEEQMRMNNVQPFPTITFERSSNE</sequence>
<organism evidence="9 10">
    <name type="scientific">Sesamum angolense</name>
    <dbReference type="NCBI Taxonomy" id="2727404"/>
    <lineage>
        <taxon>Eukaryota</taxon>
        <taxon>Viridiplantae</taxon>
        <taxon>Streptophyta</taxon>
        <taxon>Embryophyta</taxon>
        <taxon>Tracheophyta</taxon>
        <taxon>Spermatophyta</taxon>
        <taxon>Magnoliopsida</taxon>
        <taxon>eudicotyledons</taxon>
        <taxon>Gunneridae</taxon>
        <taxon>Pentapetalae</taxon>
        <taxon>asterids</taxon>
        <taxon>lamiids</taxon>
        <taxon>Lamiales</taxon>
        <taxon>Pedaliaceae</taxon>
        <taxon>Sesamum</taxon>
    </lineage>
</organism>
<dbReference type="InterPro" id="IPR032675">
    <property type="entry name" value="LRR_dom_sf"/>
</dbReference>
<dbReference type="Gene3D" id="1.10.10.10">
    <property type="entry name" value="Winged helix-like DNA-binding domain superfamily/Winged helix DNA-binding domain"/>
    <property type="match status" value="1"/>
</dbReference>
<name>A0AAE2C299_9LAMI</name>
<dbReference type="SUPFAM" id="SSF52540">
    <property type="entry name" value="P-loop containing nucleoside triphosphate hydrolases"/>
    <property type="match status" value="1"/>
</dbReference>
<dbReference type="Pfam" id="PF23559">
    <property type="entry name" value="WHD_DRP"/>
    <property type="match status" value="1"/>
</dbReference>
<dbReference type="InterPro" id="IPR058922">
    <property type="entry name" value="WHD_DRP"/>
</dbReference>
<keyword evidence="3" id="KW-0547">Nucleotide-binding</keyword>
<evidence type="ECO:0000256" key="5">
    <source>
        <dbReference type="ARBA" id="ARBA00022840"/>
    </source>
</evidence>
<keyword evidence="4" id="KW-0611">Plant defense</keyword>
<proteinExistence type="inferred from homology"/>
<evidence type="ECO:0000256" key="3">
    <source>
        <dbReference type="ARBA" id="ARBA00022741"/>
    </source>
</evidence>
<dbReference type="SUPFAM" id="SSF52058">
    <property type="entry name" value="L domain-like"/>
    <property type="match status" value="1"/>
</dbReference>
<evidence type="ECO:0000256" key="4">
    <source>
        <dbReference type="ARBA" id="ARBA00022821"/>
    </source>
</evidence>
<reference evidence="9" key="2">
    <citation type="journal article" date="2024" name="Plant">
        <title>Genomic evolution and insights into agronomic trait innovations of Sesamum species.</title>
        <authorList>
            <person name="Miao H."/>
            <person name="Wang L."/>
            <person name="Qu L."/>
            <person name="Liu H."/>
            <person name="Sun Y."/>
            <person name="Le M."/>
            <person name="Wang Q."/>
            <person name="Wei S."/>
            <person name="Zheng Y."/>
            <person name="Lin W."/>
            <person name="Duan Y."/>
            <person name="Cao H."/>
            <person name="Xiong S."/>
            <person name="Wang X."/>
            <person name="Wei L."/>
            <person name="Li C."/>
            <person name="Ma Q."/>
            <person name="Ju M."/>
            <person name="Zhao R."/>
            <person name="Li G."/>
            <person name="Mu C."/>
            <person name="Tian Q."/>
            <person name="Mei H."/>
            <person name="Zhang T."/>
            <person name="Gao T."/>
            <person name="Zhang H."/>
        </authorList>
    </citation>
    <scope>NUCLEOTIDE SEQUENCE</scope>
    <source>
        <strain evidence="9">K16</strain>
    </source>
</reference>
<dbReference type="GO" id="GO:0005524">
    <property type="term" value="F:ATP binding"/>
    <property type="evidence" value="ECO:0007669"/>
    <property type="project" value="UniProtKB-KW"/>
</dbReference>
<gene>
    <name evidence="9" type="ORF">Sango_0613500</name>
</gene>
<dbReference type="FunFam" id="3.40.50.300:FF:001091">
    <property type="entry name" value="Probable disease resistance protein At1g61300"/>
    <property type="match status" value="1"/>
</dbReference>